<dbReference type="EMBL" id="CP000436">
    <property type="protein sequence ID" value="ABI24713.1"/>
    <property type="molecule type" value="Genomic_DNA"/>
</dbReference>
<reference evidence="1" key="1">
    <citation type="submission" date="2006-08" db="EMBL/GenBank/DDBJ databases">
        <title>Complete genome sequence of Haemophilus somnus 129PT.</title>
        <authorList>
            <person name="Copeland A."/>
            <person name="Lucas S."/>
            <person name="Lapidus A."/>
            <person name="Barry K."/>
            <person name="Glavina del Rio T."/>
            <person name="Hammon N."/>
            <person name="Dalin E."/>
            <person name="Tice H."/>
            <person name="Pitluck S."/>
            <person name="Brettin T.S."/>
            <person name="Bruce D."/>
            <person name="Challacombe J.F."/>
            <person name="Chertkov O."/>
            <person name="Detter J.C."/>
            <person name="Gilna P."/>
            <person name="Han S."/>
            <person name="Misra M."/>
            <person name="Tapia R."/>
            <person name="Thayer N.N."/>
            <person name="Xie G."/>
            <person name="Inzana T.J."/>
            <person name="Duncan A.J."/>
            <person name="Siddaramppa S."/>
            <person name="Richardson P."/>
        </authorList>
    </citation>
    <scope>NUCLEOTIDE SEQUENCE</scope>
    <source>
        <strain evidence="1">129PT</strain>
    </source>
</reference>
<protein>
    <submittedName>
        <fullName evidence="1">Uncharacterized protein</fullName>
    </submittedName>
</protein>
<sequence>MGKWLEQNGEGIYRSRCSKYSPETVNGVTVRYTKVGQDLYLYIDGLAEGKTSLPLSVFGELQALNPALDFAVEQTAAGRVLHINNYQADWYVLGFKIVDGEK</sequence>
<dbReference type="eggNOG" id="COG3669">
    <property type="taxonomic scope" value="Bacteria"/>
</dbReference>
<organism evidence="1">
    <name type="scientific">Histophilus somni (strain 129Pt)</name>
    <name type="common">Haemophilus somnus</name>
    <dbReference type="NCBI Taxonomy" id="205914"/>
    <lineage>
        <taxon>Bacteria</taxon>
        <taxon>Pseudomonadati</taxon>
        <taxon>Pseudomonadota</taxon>
        <taxon>Gammaproteobacteria</taxon>
        <taxon>Pasteurellales</taxon>
        <taxon>Pasteurellaceae</taxon>
        <taxon>Histophilus</taxon>
    </lineage>
</organism>
<accession>Q0I2B8</accession>
<dbReference type="KEGG" id="hso:HS_0436"/>
<name>Q0I2B8_HISS1</name>
<gene>
    <name evidence="1" type="ordered locus">HS_0436</name>
</gene>
<dbReference type="AlphaFoldDB" id="Q0I2B8"/>
<proteinExistence type="predicted"/>
<dbReference type="HOGENOM" id="CLU_2273418_0_0_6"/>
<evidence type="ECO:0000313" key="1">
    <source>
        <dbReference type="EMBL" id="ABI24713.1"/>
    </source>
</evidence>